<name>A0ABX5QI68_9MICO</name>
<dbReference type="SUPFAM" id="SSF46955">
    <property type="entry name" value="Putative DNA-binding domain"/>
    <property type="match status" value="1"/>
</dbReference>
<reference evidence="1 2" key="1">
    <citation type="submission" date="2019-01" db="EMBL/GenBank/DDBJ databases">
        <title>Leucobacter muris sp. nov. isolated from the nose of a laboratory mouse.</title>
        <authorList>
            <person name="Benga L."/>
            <person name="Sproeer C."/>
            <person name="Schumann P."/>
            <person name="Verbarg S."/>
            <person name="Bunk B."/>
            <person name="Engelhardt E."/>
            <person name="Benten P.M."/>
            <person name="Sager M."/>
        </authorList>
    </citation>
    <scope>NUCLEOTIDE SEQUENCE [LARGE SCALE GENOMIC DNA]</scope>
    <source>
        <strain evidence="1 2">DSM 101948</strain>
    </source>
</reference>
<evidence type="ECO:0000313" key="1">
    <source>
        <dbReference type="EMBL" id="QAB18716.1"/>
    </source>
</evidence>
<protein>
    <recommendedName>
        <fullName evidence="3">DNA-binding protein</fullName>
    </recommendedName>
</protein>
<evidence type="ECO:0008006" key="3">
    <source>
        <dbReference type="Google" id="ProtNLM"/>
    </source>
</evidence>
<gene>
    <name evidence="1" type="ORF">Leucomu_13065</name>
</gene>
<accession>A0ABX5QI68</accession>
<dbReference type="InterPro" id="IPR009061">
    <property type="entry name" value="DNA-bd_dom_put_sf"/>
</dbReference>
<keyword evidence="2" id="KW-1185">Reference proteome</keyword>
<organism evidence="1 2">
    <name type="scientific">Leucobacter muris</name>
    <dbReference type="NCBI Taxonomy" id="1935379"/>
    <lineage>
        <taxon>Bacteria</taxon>
        <taxon>Bacillati</taxon>
        <taxon>Actinomycetota</taxon>
        <taxon>Actinomycetes</taxon>
        <taxon>Micrococcales</taxon>
        <taxon>Microbacteriaceae</taxon>
        <taxon>Leucobacter</taxon>
    </lineage>
</organism>
<dbReference type="EMBL" id="CP035037">
    <property type="protein sequence ID" value="QAB18716.1"/>
    <property type="molecule type" value="Genomic_DNA"/>
</dbReference>
<sequence>MDGWLTYREAAREVNRSVRALQRWHNRHGMPMRLDPDGRKRVHREVLFAYYRRALKAWPAHQWRMRRITGDTPTDTSS</sequence>
<dbReference type="Proteomes" id="UP000285768">
    <property type="component" value="Chromosome"/>
</dbReference>
<evidence type="ECO:0000313" key="2">
    <source>
        <dbReference type="Proteomes" id="UP000285768"/>
    </source>
</evidence>
<proteinExistence type="predicted"/>